<proteinExistence type="inferred from homology"/>
<dbReference type="InterPro" id="IPR011993">
    <property type="entry name" value="PH-like_dom_sf"/>
</dbReference>
<dbReference type="Proteomes" id="UP000828390">
    <property type="component" value="Unassembled WGS sequence"/>
</dbReference>
<dbReference type="PANTHER" id="PTHR10807:SF110">
    <property type="entry name" value="FI17948P1"/>
    <property type="match status" value="1"/>
</dbReference>
<organism evidence="3 4">
    <name type="scientific">Dreissena polymorpha</name>
    <name type="common">Zebra mussel</name>
    <name type="synonym">Mytilus polymorpha</name>
    <dbReference type="NCBI Taxonomy" id="45954"/>
    <lineage>
        <taxon>Eukaryota</taxon>
        <taxon>Metazoa</taxon>
        <taxon>Spiralia</taxon>
        <taxon>Lophotrochozoa</taxon>
        <taxon>Mollusca</taxon>
        <taxon>Bivalvia</taxon>
        <taxon>Autobranchia</taxon>
        <taxon>Heteroconchia</taxon>
        <taxon>Euheterodonta</taxon>
        <taxon>Imparidentia</taxon>
        <taxon>Neoheterodontei</taxon>
        <taxon>Myida</taxon>
        <taxon>Dreissenoidea</taxon>
        <taxon>Dreissenidae</taxon>
        <taxon>Dreissena</taxon>
    </lineage>
</organism>
<reference evidence="3" key="1">
    <citation type="journal article" date="2019" name="bioRxiv">
        <title>The Genome of the Zebra Mussel, Dreissena polymorpha: A Resource for Invasive Species Research.</title>
        <authorList>
            <person name="McCartney M.A."/>
            <person name="Auch B."/>
            <person name="Kono T."/>
            <person name="Mallez S."/>
            <person name="Zhang Y."/>
            <person name="Obille A."/>
            <person name="Becker A."/>
            <person name="Abrahante J.E."/>
            <person name="Garbe J."/>
            <person name="Badalamenti J.P."/>
            <person name="Herman A."/>
            <person name="Mangelson H."/>
            <person name="Liachko I."/>
            <person name="Sullivan S."/>
            <person name="Sone E.D."/>
            <person name="Koren S."/>
            <person name="Silverstein K.A.T."/>
            <person name="Beckman K.B."/>
            <person name="Gohl D.M."/>
        </authorList>
    </citation>
    <scope>NUCLEOTIDE SEQUENCE</scope>
    <source>
        <strain evidence="3">Duluth1</strain>
        <tissue evidence="3">Whole animal</tissue>
    </source>
</reference>
<dbReference type="InterPro" id="IPR022587">
    <property type="entry name" value="MTMR12-like_C"/>
</dbReference>
<name>A0A9D4KI79_DREPO</name>
<dbReference type="InterPro" id="IPR029021">
    <property type="entry name" value="Prot-tyrosine_phosphatase-like"/>
</dbReference>
<dbReference type="PROSITE" id="PS51339">
    <property type="entry name" value="PPASE_MYOTUBULARIN"/>
    <property type="match status" value="1"/>
</dbReference>
<dbReference type="InterPro" id="IPR030564">
    <property type="entry name" value="Myotubularin"/>
</dbReference>
<dbReference type="CDD" id="cd14537">
    <property type="entry name" value="PTP-MTMR10-like"/>
    <property type="match status" value="1"/>
</dbReference>
<evidence type="ECO:0000313" key="3">
    <source>
        <dbReference type="EMBL" id="KAH3840398.1"/>
    </source>
</evidence>
<dbReference type="InterPro" id="IPR010569">
    <property type="entry name" value="Myotubularin-like_Pase_dom"/>
</dbReference>
<comment type="similarity">
    <text evidence="1">Belongs to the protein-tyrosine phosphatase family. Non-receptor class myotubularin subfamily.</text>
</comment>
<dbReference type="Gene3D" id="2.30.29.30">
    <property type="entry name" value="Pleckstrin-homology domain (PH domain)/Phosphotyrosine-binding domain (PTB)"/>
    <property type="match status" value="1"/>
</dbReference>
<dbReference type="Pfam" id="PF06602">
    <property type="entry name" value="Myotub-related"/>
    <property type="match status" value="2"/>
</dbReference>
<evidence type="ECO:0000313" key="4">
    <source>
        <dbReference type="Proteomes" id="UP000828390"/>
    </source>
</evidence>
<dbReference type="GO" id="GO:0046856">
    <property type="term" value="P:phosphatidylinositol dephosphorylation"/>
    <property type="evidence" value="ECO:0007669"/>
    <property type="project" value="TreeGrafter"/>
</dbReference>
<comment type="caution">
    <text evidence="3">The sequence shown here is derived from an EMBL/GenBank/DDBJ whole genome shotgun (WGS) entry which is preliminary data.</text>
</comment>
<dbReference type="PANTHER" id="PTHR10807">
    <property type="entry name" value="MYOTUBULARIN-RELATED"/>
    <property type="match status" value="1"/>
</dbReference>
<dbReference type="SUPFAM" id="SSF50729">
    <property type="entry name" value="PH domain-like"/>
    <property type="match status" value="1"/>
</dbReference>
<dbReference type="GO" id="GO:0005737">
    <property type="term" value="C:cytoplasm"/>
    <property type="evidence" value="ECO:0007669"/>
    <property type="project" value="TreeGrafter"/>
</dbReference>
<feature type="domain" description="Myotubularin phosphatase" evidence="2">
    <location>
        <begin position="172"/>
        <end position="584"/>
    </location>
</feature>
<gene>
    <name evidence="3" type="ORF">DPMN_113846</name>
</gene>
<dbReference type="Pfam" id="PF12578">
    <property type="entry name" value="3-PAP"/>
    <property type="match status" value="1"/>
</dbReference>
<sequence length="703" mass="81027">MPPALTSGWSRVLQGERVLGEADSILKFVPYSDCKQGCSGMLYVTNFKLAFLTADRSSYDNTGKRNRSKILGDDDIPLTNIDSIYTVSLSGKRKKMTVDSKMPTTETLEVHCKDMRIVKYGFKFAPKDQNKKFVNTLIHHAFAKKDTLLFAYEYGRSNELKDRELICDCPMFDTIIDWEDELQRCKANKTWRVADVNMSFDMSQSLPRYFVVPTALMNNDIQKAASHFSDRRIPIWCYTHINGNSLLRMSAQDSDTDQPREVSRMLDAVKVASNQRNKPKIVKVEEKCPSCQEVQESFVKLRKICMSDTMQEFSNQDAVWNTSLENTRWLLLVSRCLAACNEVAEEVTGGKRTVVIQERTGWDLSCLVSSVSQVLLDPHYRTLAGFQGLVQKEWVRMGHPFQRYLSLVTVSEADTEQVPIFLLFLDCIWQLLIQYPAAFEFTETYLTTIWDSAYIGLFDTFLFNNDHQRYHFSRNEGKNIKQFKLPSVWKWDFQLGSEDFSFFKNPLYLITHDEELVSSLNELQVLSIQGMFCRSSRNNSFTTSLEQNRNHSQDARPERIDPLKKDLLVPNCSSLSIRLWTQCYLRWQSPAQILSGGTPTQYLQQCVMVEEIAQLHHKLKTLQLRESLFVEFRSKNDLIVSHQPNKSKISELLNSTALSSSFPFSPGPALKEKQFSFTPICSYIRNSSLDYDKYVDDDWTGTL</sequence>
<accession>A0A9D4KI79</accession>
<dbReference type="EMBL" id="JAIWYP010000004">
    <property type="protein sequence ID" value="KAH3840398.1"/>
    <property type="molecule type" value="Genomic_DNA"/>
</dbReference>
<dbReference type="GO" id="GO:0016020">
    <property type="term" value="C:membrane"/>
    <property type="evidence" value="ECO:0007669"/>
    <property type="project" value="TreeGrafter"/>
</dbReference>
<evidence type="ECO:0000259" key="2">
    <source>
        <dbReference type="PROSITE" id="PS51339"/>
    </source>
</evidence>
<reference evidence="3" key="2">
    <citation type="submission" date="2020-11" db="EMBL/GenBank/DDBJ databases">
        <authorList>
            <person name="McCartney M.A."/>
            <person name="Auch B."/>
            <person name="Kono T."/>
            <person name="Mallez S."/>
            <person name="Becker A."/>
            <person name="Gohl D.M."/>
            <person name="Silverstein K.A.T."/>
            <person name="Koren S."/>
            <person name="Bechman K.B."/>
            <person name="Herman A."/>
            <person name="Abrahante J.E."/>
            <person name="Garbe J."/>
        </authorList>
    </citation>
    <scope>NUCLEOTIDE SEQUENCE</scope>
    <source>
        <strain evidence="3">Duluth1</strain>
        <tissue evidence="3">Whole animal</tissue>
    </source>
</reference>
<keyword evidence="4" id="KW-1185">Reference proteome</keyword>
<dbReference type="AlphaFoldDB" id="A0A9D4KI79"/>
<protein>
    <recommendedName>
        <fullName evidence="2">Myotubularin phosphatase domain-containing protein</fullName>
    </recommendedName>
</protein>
<dbReference type="SUPFAM" id="SSF52799">
    <property type="entry name" value="(Phosphotyrosine protein) phosphatases II"/>
    <property type="match status" value="1"/>
</dbReference>
<evidence type="ECO:0000256" key="1">
    <source>
        <dbReference type="ARBA" id="ARBA00007471"/>
    </source>
</evidence>